<sequence>MHITITTFDYPDGKRGEIEAFCKSIADRVKALGPKTSVLVDLGEGTAANVAIYADAAAAERGGEGAMALYEAAGKAGLITPGTVNRRHGDVLFDYLK</sequence>
<keyword evidence="2" id="KW-1185">Reference proteome</keyword>
<evidence type="ECO:0008006" key="3">
    <source>
        <dbReference type="Google" id="ProtNLM"/>
    </source>
</evidence>
<organism evidence="1 2">
    <name type="scientific">Albidovulum aquaemixtae</name>
    <dbReference type="NCBI Taxonomy" id="1542388"/>
    <lineage>
        <taxon>Bacteria</taxon>
        <taxon>Pseudomonadati</taxon>
        <taxon>Pseudomonadota</taxon>
        <taxon>Alphaproteobacteria</taxon>
        <taxon>Rhodobacterales</taxon>
        <taxon>Paracoccaceae</taxon>
        <taxon>Albidovulum</taxon>
    </lineage>
</organism>
<gene>
    <name evidence="1" type="ORF">DEA8626_00530</name>
</gene>
<proteinExistence type="predicted"/>
<dbReference type="RefSeq" id="WP_108851500.1">
    <property type="nucleotide sequence ID" value="NZ_OMOQ01000001.1"/>
</dbReference>
<protein>
    <recommendedName>
        <fullName evidence="3">ABM domain-containing protein</fullName>
    </recommendedName>
</protein>
<evidence type="ECO:0000313" key="2">
    <source>
        <dbReference type="Proteomes" id="UP000244924"/>
    </source>
</evidence>
<reference evidence="1 2" key="1">
    <citation type="submission" date="2018-03" db="EMBL/GenBank/DDBJ databases">
        <authorList>
            <person name="Keele B.F."/>
        </authorList>
    </citation>
    <scope>NUCLEOTIDE SEQUENCE [LARGE SCALE GENOMIC DNA]</scope>
    <source>
        <strain evidence="1 2">CECT 8626</strain>
    </source>
</reference>
<accession>A0A2R8B310</accession>
<dbReference type="AlphaFoldDB" id="A0A2R8B310"/>
<evidence type="ECO:0000313" key="1">
    <source>
        <dbReference type="EMBL" id="SPH17016.1"/>
    </source>
</evidence>
<dbReference type="EMBL" id="OMOQ01000001">
    <property type="protein sequence ID" value="SPH17016.1"/>
    <property type="molecule type" value="Genomic_DNA"/>
</dbReference>
<dbReference type="Proteomes" id="UP000244924">
    <property type="component" value="Unassembled WGS sequence"/>
</dbReference>
<name>A0A2R8B310_9RHOB</name>